<dbReference type="OrthoDB" id="382620at2157"/>
<dbReference type="Proteomes" id="UP000182829">
    <property type="component" value="Unassembled WGS sequence"/>
</dbReference>
<dbReference type="AlphaFoldDB" id="A0A1I3QCV1"/>
<name>A0A1I3QCV1_9EURY</name>
<dbReference type="GeneID" id="42782873"/>
<feature type="region of interest" description="Disordered" evidence="1">
    <location>
        <begin position="17"/>
        <end position="67"/>
    </location>
</feature>
<dbReference type="RefSeq" id="WP_015233859.1">
    <property type="nucleotide sequence ID" value="NZ_FORO01000021.1"/>
</dbReference>
<dbReference type="EMBL" id="FORO01000021">
    <property type="protein sequence ID" value="SFJ30956.1"/>
    <property type="molecule type" value="Genomic_DNA"/>
</dbReference>
<evidence type="ECO:0000313" key="2">
    <source>
        <dbReference type="EMBL" id="SFJ30956.1"/>
    </source>
</evidence>
<proteinExistence type="predicted"/>
<protein>
    <submittedName>
        <fullName evidence="2">Uncharacterized protein</fullName>
    </submittedName>
</protein>
<dbReference type="PROSITE" id="PS51257">
    <property type="entry name" value="PROKAR_LIPOPROTEIN"/>
    <property type="match status" value="1"/>
</dbReference>
<feature type="compositionally biased region" description="Acidic residues" evidence="1">
    <location>
        <begin position="24"/>
        <end position="65"/>
    </location>
</feature>
<organism evidence="2 3">
    <name type="scientific">Natronobacterium gregoryi</name>
    <dbReference type="NCBI Taxonomy" id="44930"/>
    <lineage>
        <taxon>Archaea</taxon>
        <taxon>Methanobacteriati</taxon>
        <taxon>Methanobacteriota</taxon>
        <taxon>Stenosarchaea group</taxon>
        <taxon>Halobacteria</taxon>
        <taxon>Halobacteriales</taxon>
        <taxon>Natrialbaceae</taxon>
        <taxon>Natronobacterium</taxon>
    </lineage>
</organism>
<evidence type="ECO:0000256" key="1">
    <source>
        <dbReference type="SAM" id="MobiDB-lite"/>
    </source>
</evidence>
<sequence>MNRRKVLSTIGGVGVIGVAGCTADDTDQEDPEGPEDTDGDDEENGNNGQDESDDDDTTGDDDDYETGVVFDDTLTDLRDWHVDVVDGQTVTVQATDIAEGERLHFQVGDGTAFVHSHHFYPEDDGDTNEYEIETEGQHQLQLNAERHEAPMDEDVEITVRMELSEP</sequence>
<accession>A0A1I3QCV1</accession>
<reference evidence="2 3" key="1">
    <citation type="submission" date="2016-10" db="EMBL/GenBank/DDBJ databases">
        <authorList>
            <person name="de Groot N.N."/>
        </authorList>
    </citation>
    <scope>NUCLEOTIDE SEQUENCE [LARGE SCALE GENOMIC DNA]</scope>
    <source>
        <strain evidence="2 3">SP2</strain>
    </source>
</reference>
<evidence type="ECO:0000313" key="3">
    <source>
        <dbReference type="Proteomes" id="UP000182829"/>
    </source>
</evidence>
<gene>
    <name evidence="2" type="ORF">SAMN05443661_12154</name>
</gene>